<keyword evidence="4 8" id="KW-1133">Transmembrane helix</keyword>
<keyword evidence="5 8" id="KW-0472">Membrane</keyword>
<evidence type="ECO:0000256" key="1">
    <source>
        <dbReference type="ARBA" id="ARBA00004141"/>
    </source>
</evidence>
<dbReference type="AlphaFoldDB" id="A0A7J6PAC3"/>
<accession>A0A7J6PAC3</accession>
<feature type="compositionally biased region" description="Pro residues" evidence="7">
    <location>
        <begin position="469"/>
        <end position="499"/>
    </location>
</feature>
<feature type="compositionally biased region" description="Low complexity" evidence="7">
    <location>
        <begin position="418"/>
        <end position="434"/>
    </location>
</feature>
<comment type="caution">
    <text evidence="9">The sequence shown here is derived from an EMBL/GenBank/DDBJ whole genome shotgun (WGS) entry which is preliminary data.</text>
</comment>
<feature type="transmembrane region" description="Helical" evidence="8">
    <location>
        <begin position="273"/>
        <end position="297"/>
    </location>
</feature>
<feature type="transmembrane region" description="Helical" evidence="8">
    <location>
        <begin position="170"/>
        <end position="192"/>
    </location>
</feature>
<evidence type="ECO:0000313" key="10">
    <source>
        <dbReference type="Proteomes" id="UP000541610"/>
    </source>
</evidence>
<dbReference type="InterPro" id="IPR011701">
    <property type="entry name" value="MFS"/>
</dbReference>
<evidence type="ECO:0000256" key="7">
    <source>
        <dbReference type="SAM" id="MobiDB-lite"/>
    </source>
</evidence>
<dbReference type="Proteomes" id="UP000541610">
    <property type="component" value="Unassembled WGS sequence"/>
</dbReference>
<evidence type="ECO:0000256" key="4">
    <source>
        <dbReference type="ARBA" id="ARBA00022989"/>
    </source>
</evidence>
<dbReference type="GO" id="GO:0022857">
    <property type="term" value="F:transmembrane transporter activity"/>
    <property type="evidence" value="ECO:0007669"/>
    <property type="project" value="InterPro"/>
</dbReference>
<feature type="compositionally biased region" description="Basic and acidic residues" evidence="7">
    <location>
        <begin position="742"/>
        <end position="752"/>
    </location>
</feature>
<evidence type="ECO:0000256" key="8">
    <source>
        <dbReference type="SAM" id="Phobius"/>
    </source>
</evidence>
<feature type="region of interest" description="Disordered" evidence="7">
    <location>
        <begin position="404"/>
        <end position="523"/>
    </location>
</feature>
<feature type="transmembrane region" description="Helical" evidence="8">
    <location>
        <begin position="204"/>
        <end position="224"/>
    </location>
</feature>
<feature type="compositionally biased region" description="Basic residues" evidence="7">
    <location>
        <begin position="435"/>
        <end position="444"/>
    </location>
</feature>
<gene>
    <name evidence="9" type="ORF">FOZ60_011897</name>
</gene>
<feature type="compositionally biased region" description="Low complexity" evidence="7">
    <location>
        <begin position="500"/>
        <end position="521"/>
    </location>
</feature>
<evidence type="ECO:0000313" key="9">
    <source>
        <dbReference type="EMBL" id="KAF4693113.1"/>
    </source>
</evidence>
<name>A0A7J6PAC3_PEROL</name>
<evidence type="ECO:0000256" key="6">
    <source>
        <dbReference type="ARBA" id="ARBA00024338"/>
    </source>
</evidence>
<keyword evidence="3 8" id="KW-0812">Transmembrane</keyword>
<feature type="region of interest" description="Disordered" evidence="7">
    <location>
        <begin position="718"/>
        <end position="820"/>
    </location>
</feature>
<sequence length="820" mass="89157">MTLKSSRREVASNVCDREDAPLIPSDERFASSKKTDREFEARWRGVRRLLYVVCAIEGTDMLLLPSCYRAMEVDLGLSPSSLGYLAMGQAFWQASAAPIWGAVSDSLSRRLVLTTGVGGWAVFTALTSAVSAFWVLFVIRCLNGIALASIIPVSQSIVADVSISKNRGSTFGFIQSFTSLGQIFASLFGTWLSGITVVQGFMGWRLAFLLTGITSAVLAVVLIVEFEEPPRGAADRHEGIEVDPVVYPSQTWFDSLTEEYRKLFYYLREVRSFVVIVLQGCFGTIPWGAFTFTTLWLQYIGFSDRSAGSPNRALHGRSCDRRCLGCTAGDLAAVTFLDLVLGIHVCGHLYCDAVDFESIMALRAKDADFENFASQARSLMGNDLADDWLQEMWSGADGDLNRALNHVLDSPPDKIKRSGSSSAPAPAPVSTKSSKSSKKKKHSRTSAPPPPTTPAWGDEYDDPFFSAPAPAPAPPAAPAPPPEPATMQAPPAPPPPSQQPVPQQMPASAPQLMGPQMGMPNQPMPYSYPPQQAPQMMQTMPAMSPAPGTMENYPPNAAANPMAASLQQQQRIQFMQSQQQQVLLALKAQLDTVLANPALLQDPAAMHQLKDTMSMAMEAPNATIQMNEQARQNQQAAQFISLMQNQVSEMLSNPQVASNPELLQQLNTQMNQLRLITMQQVASEKLSSNPVTALSLSSTPNSGAKPFTAEDIRSILESAVSDSDSDDSDEELDDDTEWWDEEASKGKREKGNVKRAKKHVSFNEDSPKKDAKKGGSDPSLSESNPFKEPEAEDETISGEEGQGSARPSREGRKGSRKGSF</sequence>
<feature type="compositionally biased region" description="Acidic residues" evidence="7">
    <location>
        <begin position="723"/>
        <end position="741"/>
    </location>
</feature>
<dbReference type="InterPro" id="IPR036259">
    <property type="entry name" value="MFS_trans_sf"/>
</dbReference>
<organism evidence="9 10">
    <name type="scientific">Perkinsus olseni</name>
    <name type="common">Perkinsus atlanticus</name>
    <dbReference type="NCBI Taxonomy" id="32597"/>
    <lineage>
        <taxon>Eukaryota</taxon>
        <taxon>Sar</taxon>
        <taxon>Alveolata</taxon>
        <taxon>Perkinsozoa</taxon>
        <taxon>Perkinsea</taxon>
        <taxon>Perkinsida</taxon>
        <taxon>Perkinsidae</taxon>
        <taxon>Perkinsus</taxon>
    </lineage>
</organism>
<evidence type="ECO:0000256" key="3">
    <source>
        <dbReference type="ARBA" id="ARBA00022692"/>
    </source>
</evidence>
<protein>
    <submittedName>
        <fullName evidence="9">Uncharacterized protein</fullName>
    </submittedName>
</protein>
<dbReference type="EMBL" id="JABANP010000050">
    <property type="protein sequence ID" value="KAF4693113.1"/>
    <property type="molecule type" value="Genomic_DNA"/>
</dbReference>
<comment type="subcellular location">
    <subcellularLocation>
        <location evidence="1">Membrane</location>
        <topology evidence="1">Multi-pass membrane protein</topology>
    </subcellularLocation>
</comment>
<dbReference type="OrthoDB" id="440755at2759"/>
<reference evidence="9 10" key="1">
    <citation type="submission" date="2020-04" db="EMBL/GenBank/DDBJ databases">
        <title>Perkinsus olseni comparative genomics.</title>
        <authorList>
            <person name="Bogema D.R."/>
        </authorList>
    </citation>
    <scope>NUCLEOTIDE SEQUENCE [LARGE SCALE GENOMIC DNA]</scope>
    <source>
        <strain evidence="9">00978-12</strain>
    </source>
</reference>
<keyword evidence="2" id="KW-0813">Transport</keyword>
<dbReference type="GO" id="GO:0016020">
    <property type="term" value="C:membrane"/>
    <property type="evidence" value="ECO:0007669"/>
    <property type="project" value="UniProtKB-SubCell"/>
</dbReference>
<comment type="similarity">
    <text evidence="6">Belongs to the major facilitator superfamily. Spinster (TC 2.A.1.49) family.</text>
</comment>
<proteinExistence type="inferred from homology"/>
<feature type="transmembrane region" description="Helical" evidence="8">
    <location>
        <begin position="115"/>
        <end position="139"/>
    </location>
</feature>
<dbReference type="SUPFAM" id="SSF103473">
    <property type="entry name" value="MFS general substrate transporter"/>
    <property type="match status" value="1"/>
</dbReference>
<dbReference type="PANTHER" id="PTHR23505:SF52">
    <property type="entry name" value="MAJOR FACILITATOR SUPERFAMILY PROTEIN"/>
    <property type="match status" value="1"/>
</dbReference>
<dbReference type="PANTHER" id="PTHR23505">
    <property type="entry name" value="SPINSTER"/>
    <property type="match status" value="1"/>
</dbReference>
<feature type="compositionally biased region" description="Basic and acidic residues" evidence="7">
    <location>
        <begin position="761"/>
        <end position="775"/>
    </location>
</feature>
<dbReference type="InterPro" id="IPR044770">
    <property type="entry name" value="MFS_spinster-like"/>
</dbReference>
<evidence type="ECO:0000256" key="5">
    <source>
        <dbReference type="ARBA" id="ARBA00023136"/>
    </source>
</evidence>
<dbReference type="Pfam" id="PF07690">
    <property type="entry name" value="MFS_1"/>
    <property type="match status" value="1"/>
</dbReference>
<dbReference type="Gene3D" id="1.20.1250.20">
    <property type="entry name" value="MFS general substrate transporter like domains"/>
    <property type="match status" value="1"/>
</dbReference>
<evidence type="ECO:0000256" key="2">
    <source>
        <dbReference type="ARBA" id="ARBA00022448"/>
    </source>
</evidence>